<accession>F2RSN0</accession>
<name>F2RSN0_TRIT1</name>
<organism evidence="2 3">
    <name type="scientific">Trichophyton tonsurans (strain CBS 112818)</name>
    <name type="common">Scalp ringworm fungus</name>
    <dbReference type="NCBI Taxonomy" id="647933"/>
    <lineage>
        <taxon>Eukaryota</taxon>
        <taxon>Fungi</taxon>
        <taxon>Dikarya</taxon>
        <taxon>Ascomycota</taxon>
        <taxon>Pezizomycotina</taxon>
        <taxon>Eurotiomycetes</taxon>
        <taxon>Eurotiomycetidae</taxon>
        <taxon>Onygenales</taxon>
        <taxon>Arthrodermataceae</taxon>
        <taxon>Trichophyton</taxon>
    </lineage>
</organism>
<gene>
    <name evidence="2" type="ORF">TESG_08324</name>
</gene>
<evidence type="ECO:0000256" key="1">
    <source>
        <dbReference type="SAM" id="MobiDB-lite"/>
    </source>
</evidence>
<dbReference type="Proteomes" id="UP000009172">
    <property type="component" value="Unassembled WGS sequence"/>
</dbReference>
<reference evidence="3" key="1">
    <citation type="journal article" date="2012" name="MBio">
        <title>Comparative genome analysis of Trichophyton rubrum and related dermatophytes reveals candidate genes involved in infection.</title>
        <authorList>
            <person name="Martinez D.A."/>
            <person name="Oliver B.G."/>
            <person name="Graeser Y."/>
            <person name="Goldberg J.M."/>
            <person name="Li W."/>
            <person name="Martinez-Rossi N.M."/>
            <person name="Monod M."/>
            <person name="Shelest E."/>
            <person name="Barton R.C."/>
            <person name="Birch E."/>
            <person name="Brakhage A.A."/>
            <person name="Chen Z."/>
            <person name="Gurr S.J."/>
            <person name="Heiman D."/>
            <person name="Heitman J."/>
            <person name="Kosti I."/>
            <person name="Rossi A."/>
            <person name="Saif S."/>
            <person name="Samalova M."/>
            <person name="Saunders C.W."/>
            <person name="Shea T."/>
            <person name="Summerbell R.C."/>
            <person name="Xu J."/>
            <person name="Young S."/>
            <person name="Zeng Q."/>
            <person name="Birren B.W."/>
            <person name="Cuomo C.A."/>
            <person name="White T.C."/>
        </authorList>
    </citation>
    <scope>NUCLEOTIDE SEQUENCE [LARGE SCALE GENOMIC DNA]</scope>
    <source>
        <strain evidence="3">CBS 112818</strain>
    </source>
</reference>
<evidence type="ECO:0000313" key="3">
    <source>
        <dbReference type="Proteomes" id="UP000009172"/>
    </source>
</evidence>
<dbReference type="EMBL" id="GG698482">
    <property type="protein sequence ID" value="EGD94329.1"/>
    <property type="molecule type" value="Genomic_DNA"/>
</dbReference>
<proteinExistence type="predicted"/>
<keyword evidence="3" id="KW-1185">Reference proteome</keyword>
<protein>
    <submittedName>
        <fullName evidence="2">Uncharacterized protein</fullName>
    </submittedName>
</protein>
<evidence type="ECO:0000313" key="2">
    <source>
        <dbReference type="EMBL" id="EGD94329.1"/>
    </source>
</evidence>
<sequence length="102" mass="11253">MTKQNVYVKPSLAATLTAKWLFTQALIGRPSSPSTAHCGDLEVPLRILAVAIDHSHRGHIRSTMAPIWHPYESVCWQKQGEKSSGIPAPRQYEPGPTHEVQG</sequence>
<feature type="region of interest" description="Disordered" evidence="1">
    <location>
        <begin position="79"/>
        <end position="102"/>
    </location>
</feature>
<dbReference type="HOGENOM" id="CLU_2279425_0_0_1"/>
<dbReference type="AlphaFoldDB" id="F2RSN0"/>